<comment type="caution">
    <text evidence="2">The sequence shown here is derived from an EMBL/GenBank/DDBJ whole genome shotgun (WGS) entry which is preliminary data.</text>
</comment>
<feature type="transmembrane region" description="Helical" evidence="1">
    <location>
        <begin position="128"/>
        <end position="149"/>
    </location>
</feature>
<accession>D2ZWK4</accession>
<feature type="transmembrane region" description="Helical" evidence="1">
    <location>
        <begin position="96"/>
        <end position="116"/>
    </location>
</feature>
<dbReference type="STRING" id="546266.NEIMUCOT_05001"/>
<protein>
    <submittedName>
        <fullName evidence="2">Uncharacterized protein</fullName>
    </submittedName>
</protein>
<proteinExistence type="predicted"/>
<keyword evidence="1" id="KW-1133">Transmembrane helix</keyword>
<sequence>MIMTPYVLFGIIILSTKITDAEYITKLLIFTFLLYATLFCVYVIKPCLLNVKNIKQHIIFPYILIFIIIPSAMLIYSLIIFFPVTSSWINDIDKQYLFLFIITLLLIFNALLALYYIKSLNDQKPNNIYIICILPMIFTIIAIFSISYFTDSLSIRMLYPVRFVEMPKDSSWYLLHNNFQINNGAQETNGIDKNDLKKLNKFSTALHF</sequence>
<evidence type="ECO:0000313" key="2">
    <source>
        <dbReference type="EMBL" id="EFC88618.1"/>
    </source>
</evidence>
<keyword evidence="1" id="KW-0472">Membrane</keyword>
<evidence type="ECO:0000313" key="3">
    <source>
        <dbReference type="Proteomes" id="UP000003344"/>
    </source>
</evidence>
<evidence type="ECO:0000256" key="1">
    <source>
        <dbReference type="SAM" id="Phobius"/>
    </source>
</evidence>
<name>D2ZWK4_NEIM2</name>
<reference evidence="2 3" key="1">
    <citation type="submission" date="2009-10" db="EMBL/GenBank/DDBJ databases">
        <authorList>
            <person name="Weinstock G."/>
            <person name="Sodergren E."/>
            <person name="Clifton S."/>
            <person name="Fulton L."/>
            <person name="Fulton B."/>
            <person name="Courtney L."/>
            <person name="Fronick C."/>
            <person name="Harrison M."/>
            <person name="Strong C."/>
            <person name="Farmer C."/>
            <person name="Delahaunty K."/>
            <person name="Markovic C."/>
            <person name="Hall O."/>
            <person name="Minx P."/>
            <person name="Tomlinson C."/>
            <person name="Mitreva M."/>
            <person name="Nelson J."/>
            <person name="Hou S."/>
            <person name="Wollam A."/>
            <person name="Pepin K.H."/>
            <person name="Johnson M."/>
            <person name="Bhonagiri V."/>
            <person name="Nash W.E."/>
            <person name="Warren W."/>
            <person name="Chinwalla A."/>
            <person name="Mardis E.R."/>
            <person name="Wilson R.K."/>
        </authorList>
    </citation>
    <scope>NUCLEOTIDE SEQUENCE [LARGE SCALE GENOMIC DNA]</scope>
    <source>
        <strain evidence="3">ATCC 25996 / DSM 4631 / NCTC 10774 / M26</strain>
    </source>
</reference>
<dbReference type="AlphaFoldDB" id="D2ZWK4"/>
<keyword evidence="1" id="KW-0812">Transmembrane</keyword>
<organism evidence="2 3">
    <name type="scientific">Neisseria mucosa (strain ATCC 25996 / DSM 4631 / NCTC 10774 / M26)</name>
    <dbReference type="NCBI Taxonomy" id="546266"/>
    <lineage>
        <taxon>Bacteria</taxon>
        <taxon>Pseudomonadati</taxon>
        <taxon>Pseudomonadota</taxon>
        <taxon>Betaproteobacteria</taxon>
        <taxon>Neisseriales</taxon>
        <taxon>Neisseriaceae</taxon>
        <taxon>Neisseria</taxon>
    </lineage>
</organism>
<gene>
    <name evidence="2" type="ORF">NEIMUCOT_05001</name>
</gene>
<feature type="transmembrane region" description="Helical" evidence="1">
    <location>
        <begin position="23"/>
        <end position="44"/>
    </location>
</feature>
<feature type="transmembrane region" description="Helical" evidence="1">
    <location>
        <begin position="59"/>
        <end position="84"/>
    </location>
</feature>
<dbReference type="EMBL" id="ACDX02000007">
    <property type="protein sequence ID" value="EFC88618.1"/>
    <property type="molecule type" value="Genomic_DNA"/>
</dbReference>
<dbReference type="Proteomes" id="UP000003344">
    <property type="component" value="Unassembled WGS sequence"/>
</dbReference>